<dbReference type="GO" id="GO:0006351">
    <property type="term" value="P:DNA-templated transcription"/>
    <property type="evidence" value="ECO:0007669"/>
    <property type="project" value="InterPro"/>
</dbReference>
<dbReference type="InterPro" id="IPR045867">
    <property type="entry name" value="DNA-dir_RpoC_beta_prime"/>
</dbReference>
<dbReference type="AlphaFoldDB" id="A0A2P6MXA1"/>
<evidence type="ECO:0000313" key="7">
    <source>
        <dbReference type="EMBL" id="PRP76335.1"/>
    </source>
</evidence>
<organism evidence="7 8">
    <name type="scientific">Planoprotostelium fungivorum</name>
    <dbReference type="NCBI Taxonomy" id="1890364"/>
    <lineage>
        <taxon>Eukaryota</taxon>
        <taxon>Amoebozoa</taxon>
        <taxon>Evosea</taxon>
        <taxon>Variosea</taxon>
        <taxon>Cavosteliida</taxon>
        <taxon>Cavosteliaceae</taxon>
        <taxon>Planoprotostelium</taxon>
    </lineage>
</organism>
<dbReference type="STRING" id="1890364.A0A2P6MXA1"/>
<keyword evidence="3" id="KW-0808">Transferase</keyword>
<dbReference type="InterPro" id="IPR000722">
    <property type="entry name" value="RNA_pol_asu"/>
</dbReference>
<dbReference type="InterPro" id="IPR006592">
    <property type="entry name" value="RNA_pol_N"/>
</dbReference>
<feature type="domain" description="RNA polymerase N-terminal" evidence="6">
    <location>
        <begin position="307"/>
        <end position="508"/>
    </location>
</feature>
<evidence type="ECO:0000256" key="4">
    <source>
        <dbReference type="ARBA" id="ARBA00022695"/>
    </source>
</evidence>
<proteinExistence type="predicted"/>
<dbReference type="SUPFAM" id="SSF64484">
    <property type="entry name" value="beta and beta-prime subunits of DNA dependent RNA-polymerase"/>
    <property type="match status" value="1"/>
</dbReference>
<name>A0A2P6MXA1_9EUKA</name>
<evidence type="ECO:0000313" key="8">
    <source>
        <dbReference type="Proteomes" id="UP000241769"/>
    </source>
</evidence>
<comment type="caution">
    <text evidence="7">The sequence shown here is derived from an EMBL/GenBank/DDBJ whole genome shotgun (WGS) entry which is preliminary data.</text>
</comment>
<keyword evidence="4" id="KW-0548">Nucleotidyltransferase</keyword>
<dbReference type="GO" id="GO:0003677">
    <property type="term" value="F:DNA binding"/>
    <property type="evidence" value="ECO:0007669"/>
    <property type="project" value="InterPro"/>
</dbReference>
<keyword evidence="8" id="KW-1185">Reference proteome</keyword>
<keyword evidence="5" id="KW-0804">Transcription</keyword>
<dbReference type="Gene3D" id="1.10.274.100">
    <property type="entry name" value="RNA polymerase Rpb1, domain 3"/>
    <property type="match status" value="1"/>
</dbReference>
<evidence type="ECO:0000256" key="5">
    <source>
        <dbReference type="ARBA" id="ARBA00023163"/>
    </source>
</evidence>
<dbReference type="GO" id="GO:0005665">
    <property type="term" value="C:RNA polymerase II, core complex"/>
    <property type="evidence" value="ECO:0007669"/>
    <property type="project" value="TreeGrafter"/>
</dbReference>
<dbReference type="Gene3D" id="2.40.40.20">
    <property type="match status" value="1"/>
</dbReference>
<evidence type="ECO:0000256" key="1">
    <source>
        <dbReference type="ARBA" id="ARBA00012418"/>
    </source>
</evidence>
<protein>
    <recommendedName>
        <fullName evidence="1">DNA-directed RNA polymerase</fullName>
        <ecNumber evidence="1">2.7.7.6</ecNumber>
    </recommendedName>
</protein>
<dbReference type="EC" id="2.7.7.6" evidence="1"/>
<evidence type="ECO:0000256" key="2">
    <source>
        <dbReference type="ARBA" id="ARBA00022478"/>
    </source>
</evidence>
<dbReference type="PANTHER" id="PTHR19376">
    <property type="entry name" value="DNA-DIRECTED RNA POLYMERASE"/>
    <property type="match status" value="1"/>
</dbReference>
<dbReference type="EMBL" id="MDYQ01000335">
    <property type="protein sequence ID" value="PRP76335.1"/>
    <property type="molecule type" value="Genomic_DNA"/>
</dbReference>
<dbReference type="InterPro" id="IPR042102">
    <property type="entry name" value="RNA_pol_Rpb1_3_sf"/>
</dbReference>
<reference evidence="7 8" key="1">
    <citation type="journal article" date="2018" name="Genome Biol. Evol.">
        <title>Multiple Roots of Fruiting Body Formation in Amoebozoa.</title>
        <authorList>
            <person name="Hillmann F."/>
            <person name="Forbes G."/>
            <person name="Novohradska S."/>
            <person name="Ferling I."/>
            <person name="Riege K."/>
            <person name="Groth M."/>
            <person name="Westermann M."/>
            <person name="Marz M."/>
            <person name="Spaller T."/>
            <person name="Winckler T."/>
            <person name="Schaap P."/>
            <person name="Glockner G."/>
        </authorList>
    </citation>
    <scope>NUCLEOTIDE SEQUENCE [LARGE SCALE GENOMIC DNA]</scope>
    <source>
        <strain evidence="7 8">Jena</strain>
    </source>
</reference>
<dbReference type="InParanoid" id="A0A2P6MXA1"/>
<dbReference type="OrthoDB" id="2653609at2759"/>
<dbReference type="GO" id="GO:0003899">
    <property type="term" value="F:DNA-directed RNA polymerase activity"/>
    <property type="evidence" value="ECO:0007669"/>
    <property type="project" value="UniProtKB-EC"/>
</dbReference>
<gene>
    <name evidence="7" type="ORF">PROFUN_14458</name>
</gene>
<dbReference type="Proteomes" id="UP000241769">
    <property type="component" value="Unassembled WGS sequence"/>
</dbReference>
<dbReference type="Pfam" id="PF00623">
    <property type="entry name" value="RNA_pol_Rpb1_2"/>
    <property type="match status" value="1"/>
</dbReference>
<evidence type="ECO:0000256" key="3">
    <source>
        <dbReference type="ARBA" id="ARBA00022679"/>
    </source>
</evidence>
<sequence length="567" mass="64060">MEESEWDTLLPTVQLRRGDEQSYSWSPYPSAENRWTKEDLHSKPNILNIVKAFKGMADDVKLRDQWTTKDRIKRDLANESAIRQEADCPATDVLRVPRGTTPNFSERLFSILAPLNRASRQDRLSPLYLQRFHVSIYLNHALMLKEMPFVETILEKCVEYIIDASRGGPLSPTYYYVFPLFLPLVQPMHSSMNRQEGAWRDTRRLTWSIPGAGCLSSKSSLAFRDSSRGPARHSLLLLTATRKDELKESTSSAAVPAILDTALPPSTILRHTFGLLPTTPKKRTPSTRNSFDLYGHTADVLQGTVLQNIVAQSIVDATKLRGRYRSGDMCPLAETKDLDLYLDVMNSDLKSIINNTIPEMRAICLDIPLEKWERTSLRTTRSLTSERVSSRLRPTTRGTLSTCDKMKSVIQNTPKSLKHLLVNLMRITDCLDFDKQQIFLQLVEDVPQLGNVVVEIETVMPYSTFRLNLSVTTPYNADLNGDEMNMHVGNKPVMGIVQDALLGLKQLWTGIQLFSLIIPCVNLTRLAKGHSDNNTKDRDALGRTDTCTIIEQGGLLCGMIDKKRKDH</sequence>
<accession>A0A2P6MXA1</accession>
<dbReference type="PANTHER" id="PTHR19376:SF37">
    <property type="entry name" value="DNA-DIRECTED RNA POLYMERASE II SUBUNIT RPB1"/>
    <property type="match status" value="1"/>
</dbReference>
<keyword evidence="2" id="KW-0240">DNA-directed RNA polymerase</keyword>
<evidence type="ECO:0000259" key="6">
    <source>
        <dbReference type="SMART" id="SM00663"/>
    </source>
</evidence>
<dbReference type="SMART" id="SM00663">
    <property type="entry name" value="RPOLA_N"/>
    <property type="match status" value="1"/>
</dbReference>